<accession>A0ABT1HSY0</accession>
<organism evidence="2 3">
    <name type="scientific">Streptoalloteichus tenebrarius (strain ATCC 17920 / DSM 40477 / JCM 4838 / CBS 697.72 / NBRC 16177 / NCIMB 11028 / NRRL B-12390 / A12253. 1 / ISP 5477)</name>
    <name type="common">Streptomyces tenebrarius</name>
    <dbReference type="NCBI Taxonomy" id="1933"/>
    <lineage>
        <taxon>Bacteria</taxon>
        <taxon>Bacillati</taxon>
        <taxon>Actinomycetota</taxon>
        <taxon>Actinomycetes</taxon>
        <taxon>Pseudonocardiales</taxon>
        <taxon>Pseudonocardiaceae</taxon>
        <taxon>Streptoalloteichus</taxon>
    </lineage>
</organism>
<dbReference type="Proteomes" id="UP001205311">
    <property type="component" value="Unassembled WGS sequence"/>
</dbReference>
<evidence type="ECO:0000313" key="3">
    <source>
        <dbReference type="Proteomes" id="UP001205311"/>
    </source>
</evidence>
<evidence type="ECO:0008006" key="4">
    <source>
        <dbReference type="Google" id="ProtNLM"/>
    </source>
</evidence>
<dbReference type="EMBL" id="JAMTCP010000010">
    <property type="protein sequence ID" value="MCP2258633.1"/>
    <property type="molecule type" value="Genomic_DNA"/>
</dbReference>
<name>A0ABT1HSY0_STRSD</name>
<reference evidence="2 3" key="1">
    <citation type="submission" date="2022-06" db="EMBL/GenBank/DDBJ databases">
        <title>Genomic Encyclopedia of Archaeal and Bacterial Type Strains, Phase II (KMG-II): from individual species to whole genera.</title>
        <authorList>
            <person name="Goeker M."/>
        </authorList>
    </citation>
    <scope>NUCLEOTIDE SEQUENCE [LARGE SCALE GENOMIC DNA]</scope>
    <source>
        <strain evidence="2 3">DSM 40477</strain>
    </source>
</reference>
<gene>
    <name evidence="2" type="ORF">LX15_002331</name>
</gene>
<comment type="caution">
    <text evidence="2">The sequence shown here is derived from an EMBL/GenBank/DDBJ whole genome shotgun (WGS) entry which is preliminary data.</text>
</comment>
<protein>
    <recommendedName>
        <fullName evidence="4">Transposase</fullName>
    </recommendedName>
</protein>
<feature type="region of interest" description="Disordered" evidence="1">
    <location>
        <begin position="15"/>
        <end position="45"/>
    </location>
</feature>
<sequence length="59" mass="6851">MIDLCVEAVTPERVPLPARRQPGDRDASQETTCPRNPSGHVFVENPRREWRREHCGQRL</sequence>
<proteinExistence type="predicted"/>
<evidence type="ECO:0000256" key="1">
    <source>
        <dbReference type="SAM" id="MobiDB-lite"/>
    </source>
</evidence>
<keyword evidence="3" id="KW-1185">Reference proteome</keyword>
<evidence type="ECO:0000313" key="2">
    <source>
        <dbReference type="EMBL" id="MCP2258633.1"/>
    </source>
</evidence>